<gene>
    <name evidence="1" type="ORF">Lepil_1139</name>
</gene>
<dbReference type="Proteomes" id="UP000005737">
    <property type="component" value="Unassembled WGS sequence"/>
</dbReference>
<dbReference type="HOGENOM" id="CLU_126458_0_0_12"/>
<dbReference type="RefSeq" id="WP_002770829.1">
    <property type="nucleotide sequence ID" value="NZ_JH597773.1"/>
</dbReference>
<organism evidence="1 2">
    <name type="scientific">Leptonema illini DSM 21528</name>
    <dbReference type="NCBI Taxonomy" id="929563"/>
    <lineage>
        <taxon>Bacteria</taxon>
        <taxon>Pseudomonadati</taxon>
        <taxon>Spirochaetota</taxon>
        <taxon>Spirochaetia</taxon>
        <taxon>Leptospirales</taxon>
        <taxon>Leptospiraceae</taxon>
        <taxon>Leptonema</taxon>
    </lineage>
</organism>
<dbReference type="EMBL" id="JH597773">
    <property type="protein sequence ID" value="EHQ05834.1"/>
    <property type="molecule type" value="Genomic_DNA"/>
</dbReference>
<sequence>MNFEDSKMQFSFPDADCFRIEHSPVHKELGEGIKICEAIVRIDDSIVFIEAKSSFPQPGSKEDFSARVAEAYDKFLNSILIYLGLQTQRPYKNKQIPANLIIAEPTSNLKIKCYYIINGFQREWLPPVNEAIGLSLSKIKKTLLIDSIMVINDTVARNHGLIQ</sequence>
<name>H2CGZ2_9LEPT</name>
<reference evidence="1 2" key="1">
    <citation type="submission" date="2011-10" db="EMBL/GenBank/DDBJ databases">
        <title>The Improved High-Quality Draft genome of Leptonema illini DSM 21528.</title>
        <authorList>
            <consortium name="US DOE Joint Genome Institute (JGI-PGF)"/>
            <person name="Lucas S."/>
            <person name="Copeland A."/>
            <person name="Lapidus A."/>
            <person name="Glavina del Rio T."/>
            <person name="Dalin E."/>
            <person name="Tice H."/>
            <person name="Bruce D."/>
            <person name="Goodwin L."/>
            <person name="Pitluck S."/>
            <person name="Peters L."/>
            <person name="Mikhailova N."/>
            <person name="Held B."/>
            <person name="Kyrpides N."/>
            <person name="Mavromatis K."/>
            <person name="Ivanova N."/>
            <person name="Markowitz V."/>
            <person name="Cheng J.-F."/>
            <person name="Hugenholtz P."/>
            <person name="Woyke T."/>
            <person name="Wu D."/>
            <person name="Gronow S."/>
            <person name="Wellnitz S."/>
            <person name="Brambilla E.-M."/>
            <person name="Klenk H.-P."/>
            <person name="Eisen J.A."/>
        </authorList>
    </citation>
    <scope>NUCLEOTIDE SEQUENCE [LARGE SCALE GENOMIC DNA]</scope>
    <source>
        <strain evidence="1 2">DSM 21528</strain>
    </source>
</reference>
<protein>
    <submittedName>
        <fullName evidence="1">Uncharacterized protein</fullName>
    </submittedName>
</protein>
<dbReference type="AlphaFoldDB" id="H2CGZ2"/>
<evidence type="ECO:0000313" key="2">
    <source>
        <dbReference type="Proteomes" id="UP000005737"/>
    </source>
</evidence>
<keyword evidence="2" id="KW-1185">Reference proteome</keyword>
<proteinExistence type="predicted"/>
<evidence type="ECO:0000313" key="1">
    <source>
        <dbReference type="EMBL" id="EHQ05834.1"/>
    </source>
</evidence>
<dbReference type="STRING" id="183.GCA_002009735_03442"/>
<accession>H2CGZ2</accession>